<feature type="domain" description="Outer membrane protein beta-barrel" evidence="2">
    <location>
        <begin position="19"/>
        <end position="161"/>
    </location>
</feature>
<dbReference type="Proteomes" id="UP000253319">
    <property type="component" value="Unassembled WGS sequence"/>
</dbReference>
<evidence type="ECO:0000256" key="1">
    <source>
        <dbReference type="SAM" id="SignalP"/>
    </source>
</evidence>
<accession>A0A365P406</accession>
<name>A0A365P406_9FLAO</name>
<feature type="chain" id="PRO_5016882882" evidence="1">
    <location>
        <begin position="20"/>
        <end position="181"/>
    </location>
</feature>
<proteinExistence type="predicted"/>
<dbReference type="Pfam" id="PF13568">
    <property type="entry name" value="OMP_b-brl_2"/>
    <property type="match status" value="1"/>
</dbReference>
<evidence type="ECO:0000313" key="3">
    <source>
        <dbReference type="EMBL" id="RBA29268.1"/>
    </source>
</evidence>
<organism evidence="3 4">
    <name type="scientific">Flavobacterium tibetense</name>
    <dbReference type="NCBI Taxonomy" id="2233533"/>
    <lineage>
        <taxon>Bacteria</taxon>
        <taxon>Pseudomonadati</taxon>
        <taxon>Bacteroidota</taxon>
        <taxon>Flavobacteriia</taxon>
        <taxon>Flavobacteriales</taxon>
        <taxon>Flavobacteriaceae</taxon>
        <taxon>Flavobacterium</taxon>
    </lineage>
</organism>
<dbReference type="EMBL" id="QLST01000003">
    <property type="protein sequence ID" value="RBA29268.1"/>
    <property type="molecule type" value="Genomic_DNA"/>
</dbReference>
<sequence>MKKVLLSALAVFAFTFANAQEDSKGSSSDIKFGVKAGFSSTNFTGDADGGDARGGFYIGGLADIAISEKFHFQPELMYSTEGADEAGVDYLRLPLMAKYYVIEGLSLQAGPQIAFKIGAENDFVDEAVKSIDFGVGFGAGYELSNGLMFDVRYNLGLSNISEIDGADFGNTGLQIGLGYRF</sequence>
<dbReference type="InterPro" id="IPR025665">
    <property type="entry name" value="Beta-barrel_OMP_2"/>
</dbReference>
<dbReference type="AlphaFoldDB" id="A0A365P406"/>
<evidence type="ECO:0000259" key="2">
    <source>
        <dbReference type="Pfam" id="PF13568"/>
    </source>
</evidence>
<comment type="caution">
    <text evidence="3">The sequence shown here is derived from an EMBL/GenBank/DDBJ whole genome shotgun (WGS) entry which is preliminary data.</text>
</comment>
<protein>
    <submittedName>
        <fullName evidence="3">PorT family protein</fullName>
    </submittedName>
</protein>
<dbReference type="OrthoDB" id="947434at2"/>
<reference evidence="3 4" key="1">
    <citation type="submission" date="2018-06" db="EMBL/GenBank/DDBJ databases">
        <title>Flavobacterium tibetense sp. nov., isolated from a wetland YonghuCo on Tibetan Plateau.</title>
        <authorList>
            <person name="Xing P."/>
            <person name="Phurbu D."/>
            <person name="Lu H."/>
        </authorList>
    </citation>
    <scope>NUCLEOTIDE SEQUENCE [LARGE SCALE GENOMIC DNA]</scope>
    <source>
        <strain evidence="3 4">YH5</strain>
    </source>
</reference>
<keyword evidence="1" id="KW-0732">Signal</keyword>
<gene>
    <name evidence="3" type="ORF">DPN68_03690</name>
</gene>
<evidence type="ECO:0000313" key="4">
    <source>
        <dbReference type="Proteomes" id="UP000253319"/>
    </source>
</evidence>
<keyword evidence="4" id="KW-1185">Reference proteome</keyword>
<dbReference type="InterPro" id="IPR011250">
    <property type="entry name" value="OMP/PagP_B-barrel"/>
</dbReference>
<feature type="signal peptide" evidence="1">
    <location>
        <begin position="1"/>
        <end position="19"/>
    </location>
</feature>
<dbReference type="SUPFAM" id="SSF56925">
    <property type="entry name" value="OMPA-like"/>
    <property type="match status" value="1"/>
</dbReference>
<dbReference type="RefSeq" id="WP_113988256.1">
    <property type="nucleotide sequence ID" value="NZ_QLST01000003.1"/>
</dbReference>